<evidence type="ECO:0000313" key="1">
    <source>
        <dbReference type="EMBL" id="CRK23276.1"/>
    </source>
</evidence>
<gene>
    <name evidence="1" type="ORF">BN1723_003031</name>
</gene>
<organism evidence="1 2">
    <name type="scientific">Verticillium longisporum</name>
    <name type="common">Verticillium dahliae var. longisporum</name>
    <dbReference type="NCBI Taxonomy" id="100787"/>
    <lineage>
        <taxon>Eukaryota</taxon>
        <taxon>Fungi</taxon>
        <taxon>Dikarya</taxon>
        <taxon>Ascomycota</taxon>
        <taxon>Pezizomycotina</taxon>
        <taxon>Sordariomycetes</taxon>
        <taxon>Hypocreomycetidae</taxon>
        <taxon>Glomerellales</taxon>
        <taxon>Plectosphaerellaceae</taxon>
        <taxon>Verticillium</taxon>
    </lineage>
</organism>
<accession>A0A0G4LMP0</accession>
<sequence length="389" mass="43264">MAVMQRRISQLYSAVRKALQLEIENIEVENKSPGWPSQAATGRVNQSPTQRHATYRSLAASPLMLPWGKSDSRTAFRRATTMCRTTPQSSETHLPKFFDSDIEKKVLGGMASAFQDWFNDLDKTNGVECVCGGKDQEQQQFTHDYGPRLTVSVVSCRVPTGAKWLVFGPNTDNKEAKTSSAAFCGGPPEDAVLEQYLKEHLQPTTFAKFLGKCFYDDHIVQEILTTIFRKAGTDSLARDVLLLLVAHCLQSSMLFLKESSPSSEGTLSNGTPAKQVNMAVSKALRRLQLEKLTQVLERLPSTQDSSHALVGLLIFQGFMLYDTLYRQWKFVDNLHTKMFELEEMFAPHIRADAELTSMVTQHGESVVPFFMSYTAAISSSHTSLGGGGF</sequence>
<dbReference type="EMBL" id="CVQI01014446">
    <property type="protein sequence ID" value="CRK23276.1"/>
    <property type="molecule type" value="Genomic_DNA"/>
</dbReference>
<dbReference type="Proteomes" id="UP000045706">
    <property type="component" value="Unassembled WGS sequence"/>
</dbReference>
<proteinExistence type="predicted"/>
<evidence type="ECO:0000313" key="2">
    <source>
        <dbReference type="Proteomes" id="UP000045706"/>
    </source>
</evidence>
<dbReference type="AlphaFoldDB" id="A0A0G4LMP0"/>
<protein>
    <submittedName>
        <fullName evidence="1">Uncharacterized protein</fullName>
    </submittedName>
</protein>
<reference evidence="2" key="1">
    <citation type="submission" date="2015-05" db="EMBL/GenBank/DDBJ databases">
        <authorList>
            <person name="Fogelqvist Johan"/>
        </authorList>
    </citation>
    <scope>NUCLEOTIDE SEQUENCE [LARGE SCALE GENOMIC DNA]</scope>
</reference>
<name>A0A0G4LMP0_VERLO</name>